<name>A0A8J3ZZA0_9ACTN</name>
<feature type="domain" description="Ketosynthase family 3 (KS3)" evidence="10">
    <location>
        <begin position="1"/>
        <end position="392"/>
    </location>
</feature>
<dbReference type="Gene3D" id="3.10.129.10">
    <property type="entry name" value="Hotdog Thioesterase"/>
    <property type="match status" value="4"/>
</dbReference>
<dbReference type="RefSeq" id="WP_203932762.1">
    <property type="nucleotide sequence ID" value="NZ_BOPH01000106.1"/>
</dbReference>
<dbReference type="GO" id="GO:0005737">
    <property type="term" value="C:cytoplasm"/>
    <property type="evidence" value="ECO:0007669"/>
    <property type="project" value="InterPro"/>
</dbReference>
<dbReference type="GO" id="GO:0006633">
    <property type="term" value="P:fatty acid biosynthetic process"/>
    <property type="evidence" value="ECO:0007669"/>
    <property type="project" value="UniProtKB-UniPathway"/>
</dbReference>
<evidence type="ECO:0000256" key="2">
    <source>
        <dbReference type="ARBA" id="ARBA00006714"/>
    </source>
</evidence>
<dbReference type="Pfam" id="PF02801">
    <property type="entry name" value="Ketoacyl-synt_C"/>
    <property type="match status" value="1"/>
</dbReference>
<evidence type="ECO:0000256" key="7">
    <source>
        <dbReference type="ARBA" id="ARBA00023239"/>
    </source>
</evidence>
<dbReference type="InterPro" id="IPR016039">
    <property type="entry name" value="Thiolase-like"/>
</dbReference>
<dbReference type="GO" id="GO:0016746">
    <property type="term" value="F:acyltransferase activity"/>
    <property type="evidence" value="ECO:0007669"/>
    <property type="project" value="InterPro"/>
</dbReference>
<feature type="compositionally biased region" description="Basic and acidic residues" evidence="9">
    <location>
        <begin position="1147"/>
        <end position="1161"/>
    </location>
</feature>
<dbReference type="InterPro" id="IPR010083">
    <property type="entry name" value="FabA"/>
</dbReference>
<dbReference type="Pfam" id="PF00109">
    <property type="entry name" value="ketoacyl-synt"/>
    <property type="match status" value="2"/>
</dbReference>
<dbReference type="InterPro" id="IPR029069">
    <property type="entry name" value="HotDog_dom_sf"/>
</dbReference>
<evidence type="ECO:0000256" key="9">
    <source>
        <dbReference type="SAM" id="MobiDB-lite"/>
    </source>
</evidence>
<evidence type="ECO:0000256" key="1">
    <source>
        <dbReference type="ARBA" id="ARBA00005194"/>
    </source>
</evidence>
<feature type="compositionally biased region" description="Pro residues" evidence="9">
    <location>
        <begin position="1164"/>
        <end position="1173"/>
    </location>
</feature>
<dbReference type="EMBL" id="BOPH01000106">
    <property type="protein sequence ID" value="GIJ72929.1"/>
    <property type="molecule type" value="Genomic_DNA"/>
</dbReference>
<protein>
    <submittedName>
        <fullName evidence="11">Type I polyketide synthase</fullName>
    </submittedName>
</protein>
<dbReference type="CDD" id="cd00833">
    <property type="entry name" value="PKS"/>
    <property type="match status" value="1"/>
</dbReference>
<comment type="similarity">
    <text evidence="2">Belongs to the thioester dehydratase family. FabA subfamily.</text>
</comment>
<keyword evidence="7" id="KW-0456">Lyase</keyword>
<comment type="caution">
    <text evidence="11">The sequence shown here is derived from an EMBL/GenBank/DDBJ whole genome shotgun (WGS) entry which is preliminary data.</text>
</comment>
<dbReference type="InterPro" id="IPR014043">
    <property type="entry name" value="Acyl_transferase_dom"/>
</dbReference>
<dbReference type="PANTHER" id="PTHR43074:SF1">
    <property type="entry name" value="BETA-KETOACYL SYNTHASE FAMILY PROTEIN-RELATED"/>
    <property type="match status" value="1"/>
</dbReference>
<dbReference type="InterPro" id="IPR014031">
    <property type="entry name" value="Ketoacyl_synth_C"/>
</dbReference>
<dbReference type="Gene3D" id="3.40.47.10">
    <property type="match status" value="2"/>
</dbReference>
<dbReference type="UniPathway" id="UPA00094"/>
<dbReference type="Pfam" id="PF07977">
    <property type="entry name" value="FabA"/>
    <property type="match status" value="3"/>
</dbReference>
<dbReference type="PROSITE" id="PS52004">
    <property type="entry name" value="KS3_2"/>
    <property type="match status" value="1"/>
</dbReference>
<keyword evidence="4" id="KW-0276">Fatty acid metabolism</keyword>
<feature type="compositionally biased region" description="Pro residues" evidence="9">
    <location>
        <begin position="1270"/>
        <end position="1288"/>
    </location>
</feature>
<dbReference type="InterPro" id="IPR016035">
    <property type="entry name" value="Acyl_Trfase/lysoPLipase"/>
</dbReference>
<comment type="similarity">
    <text evidence="8">Belongs to the thiolase-like superfamily. Beta-ketoacyl-ACP synthases family.</text>
</comment>
<keyword evidence="6" id="KW-0275">Fatty acid biosynthesis</keyword>
<dbReference type="SMART" id="SM00825">
    <property type="entry name" value="PKS_KS"/>
    <property type="match status" value="1"/>
</dbReference>
<dbReference type="Gene3D" id="3.40.366.10">
    <property type="entry name" value="Malonyl-Coenzyme A Acyl Carrier Protein, domain 2"/>
    <property type="match status" value="1"/>
</dbReference>
<dbReference type="InterPro" id="IPR013114">
    <property type="entry name" value="FabA_FabZ"/>
</dbReference>
<reference evidence="11" key="1">
    <citation type="submission" date="2021-01" db="EMBL/GenBank/DDBJ databases">
        <title>Whole genome shotgun sequence of Virgisporangium ochraceum NBRC 16418.</title>
        <authorList>
            <person name="Komaki H."/>
            <person name="Tamura T."/>
        </authorList>
    </citation>
    <scope>NUCLEOTIDE SEQUENCE</scope>
    <source>
        <strain evidence="11">NBRC 16418</strain>
    </source>
</reference>
<comment type="pathway">
    <text evidence="1">Lipid metabolism; fatty acid biosynthesis.</text>
</comment>
<keyword evidence="3" id="KW-0444">Lipid biosynthesis</keyword>
<accession>A0A8J3ZZA0</accession>
<organism evidence="11 12">
    <name type="scientific">Virgisporangium ochraceum</name>
    <dbReference type="NCBI Taxonomy" id="65505"/>
    <lineage>
        <taxon>Bacteria</taxon>
        <taxon>Bacillati</taxon>
        <taxon>Actinomycetota</taxon>
        <taxon>Actinomycetes</taxon>
        <taxon>Micromonosporales</taxon>
        <taxon>Micromonosporaceae</taxon>
        <taxon>Virgisporangium</taxon>
    </lineage>
</organism>
<dbReference type="InterPro" id="IPR014030">
    <property type="entry name" value="Ketoacyl_synth_N"/>
</dbReference>
<dbReference type="SUPFAM" id="SSF52151">
    <property type="entry name" value="FabD/lysophospholipase-like"/>
    <property type="match status" value="1"/>
</dbReference>
<keyword evidence="8" id="KW-0808">Transferase</keyword>
<keyword evidence="12" id="KW-1185">Reference proteome</keyword>
<evidence type="ECO:0000256" key="6">
    <source>
        <dbReference type="ARBA" id="ARBA00023160"/>
    </source>
</evidence>
<dbReference type="Gene3D" id="3.30.70.250">
    <property type="entry name" value="Malonyl-CoA ACP transacylase, ACP-binding"/>
    <property type="match status" value="1"/>
</dbReference>
<dbReference type="InterPro" id="IPR052568">
    <property type="entry name" value="PKS-FAS_Synthase"/>
</dbReference>
<dbReference type="PANTHER" id="PTHR43074">
    <property type="entry name" value="OMEGA-3 POLYUNSATURATED FATTY ACID SYNTHASE PFAB-RELATED"/>
    <property type="match status" value="1"/>
</dbReference>
<sequence length="2052" mass="214826">MEPVAIVGRGCVVPGATDPDAFWRNVAAGHRSVHSGYGRVHGFDDVFDPDGFALDGVMELDPLFRWVLHAGRQALHEAGRTGPQPGAGLVLGNLSYPTAGLARVAEQVWRDGAPVTDPRNRFSSGLPAHLAATALGLGRGGFALDAACASALYAIGLACDRLRDGRADLMLAGAVSRADRRLIAGGFRALGASSPTGRSRPFHRDADGLVPGEGAVLVALVRLRDAVAAGTPVLGVIRAVGLSNDGRTGGLLVPSEEGQVRAMRLAYAAAGVAPETVSLLECHATGTPVGDTVEARSAARVFAGCADLPLGSVKSNVGHLLTAAGGAGLLKLLGAMRAGVRPASLAADAPIDAFDGTPLRLLAAPEEWPGPRRAAVSAFGFGGANAHLVVEEWDGGAPASGSRAQPVTEVVITAIGARVADGADATDLRRAVLTGTPAPHARDRIGVAVAGLRFPPNDLAAAHAQHVLLLEAAREAVAGRTLPRDRTCVMVGTGVDAEVARYALDGAAAGAGEVLGTMPNLVANRITVQLDVAGPGLTVSAEEASGLVALDLAVRALRAGDADVAVVGAVDLSWEPVHRAALRALGRDRPPGDAAVVLVLERRSDAERAGRPTLAVIDLSSHAHPDLVIGFSGTNAQSDSTFVPEKAITAPRFDPAELFGTAHAASGLVAVAVGAIAVRHRASPRGGGFARPLPGAGVCRVEIEPLGATPLTVTLCPAGPPAPWTTAAPHRLRVFSGPDRAGVLAALDAGRELDAGPARLAVLADDARPALHADDARLLAARRWLTDGGPRPDGVAYRDRPVDGETAFVYTNGAAAYPGMGDELALAFPDVVPPVAAPDGSGVLDLIWGAAVVAGMHTTLARDVLGLRPSAAIGYSSGESAALGAMGAWHDVSGLLGDLAASDLFRTGLTGRFEVLKRAWPDGATSWASYLVGAPAGTVRAALEGGDLGGVHLLTVTTPRSCVVGGPRDGCAALLRRLGDVPAAPLDYPIAAHVPELAAVRDEYRRLHHRPTRDVPGVRFYSGATGDSYRASADRAADALVAQVLGTVDFVRVIERAYADGVRVFVEQGPQGHCTAWIRQILAGRDHVAVALDAPGRPLRQLCQAVVELVAAGVPVAVDRLLDHLTVAADHRDPPSGPTLDLPAHPPELRLRGSTEPEHLPDAPLLPPPPPGRRPAIPRQRTPEPSPRLGAAPPVAPPISRPVGAAEVVAAQFARVSAAHHEFLSHQTAAHAHFLAVSARATAALSRPVPRQAAPTSATPPQAAPTQAAPTPPGPPRAAPARPIPPQAAPARFDRAELERLAAGDVAALFGPRFAALAGRARLTRLPTPPMLLVDRVTGIDAEPASMGTGTIHTETDVTADAWYLDATGRIPAGLMVEAGQADLLLISWLGVDLLHRGDRVYRLLGCELTYHGSPAATGDALRFEIHVDGHAEHGGVRLFFFHYDCFVGADRRMTVHNGQAGFFTDDELADTAGIRWDPAHNPPTGPRPDPPAVLPGHRAFDAHRVRAFAEGRPADCFGPQWTATGAHVRTPRIDDGRLLLLGEVPELDPSGGPWSRGYLRAETAVTPDDWYFDGHFTNDPCMPGTLMFQGGLQAMAFYLSALGHTIPRDGWRFEPVPDEPVTLRCRGQVAPGNRRIVYEVFVRGLSASPFPTLYADVLGTVDGVQAFHAEGAALRLVPDWPQWTPAVVESGDVAVVEGVRQDLRALRACARGPMVEAMGPAFARFDAAGLRAPRLPGPPYHLVSRIVAVDGAFGAMRAGTSVTAEYDVPADAWYFAESGAATMPFAVLMEVALQPCGWLAMYLGSVLDADGTLLFRNLDGAGTVHREVRPGDATLRTTVVNREISRYESMVIESFTVSCALADGTPVFDLETVFGFFPPEAFVDQAGLPPPTSPVPAGRTVDLRATPRLPGPMLVMLDRVTAYAPDGGSHGLGRLRAEKDVDADDWYFKAHFFQDPVQPGSLGVQAMCSLLQWYLVERGVSGRFEPVRTGHRVAWRYRGQVVPTDTLVSVDLDITAVGTDEHGPYATADGWLWVDGRCIYHVTGLGMRAVG</sequence>
<gene>
    <name evidence="11" type="ORF">Voc01_078460</name>
</gene>
<evidence type="ECO:0000313" key="12">
    <source>
        <dbReference type="Proteomes" id="UP000635606"/>
    </source>
</evidence>
<evidence type="ECO:0000259" key="10">
    <source>
        <dbReference type="PROSITE" id="PS52004"/>
    </source>
</evidence>
<keyword evidence="5" id="KW-0443">Lipid metabolism</keyword>
<feature type="compositionally biased region" description="Low complexity" evidence="9">
    <location>
        <begin position="1250"/>
        <end position="1269"/>
    </location>
</feature>
<feature type="region of interest" description="Disordered" evidence="9">
    <location>
        <begin position="1129"/>
        <end position="1198"/>
    </location>
</feature>
<dbReference type="GO" id="GO:0019171">
    <property type="term" value="F:(3R)-hydroxyacyl-[acyl-carrier-protein] dehydratase activity"/>
    <property type="evidence" value="ECO:0007669"/>
    <property type="project" value="InterPro"/>
</dbReference>
<dbReference type="SMART" id="SM00827">
    <property type="entry name" value="PKS_AT"/>
    <property type="match status" value="1"/>
</dbReference>
<proteinExistence type="inferred from homology"/>
<dbReference type="SUPFAM" id="SSF53901">
    <property type="entry name" value="Thiolase-like"/>
    <property type="match status" value="4"/>
</dbReference>
<evidence type="ECO:0000256" key="4">
    <source>
        <dbReference type="ARBA" id="ARBA00022832"/>
    </source>
</evidence>
<evidence type="ECO:0000256" key="8">
    <source>
        <dbReference type="RuleBase" id="RU003694"/>
    </source>
</evidence>
<dbReference type="InterPro" id="IPR020841">
    <property type="entry name" value="PKS_Beta-ketoAc_synthase_dom"/>
</dbReference>
<evidence type="ECO:0000256" key="3">
    <source>
        <dbReference type="ARBA" id="ARBA00022516"/>
    </source>
</evidence>
<dbReference type="InterPro" id="IPR001227">
    <property type="entry name" value="Ac_transferase_dom_sf"/>
</dbReference>
<dbReference type="Proteomes" id="UP000635606">
    <property type="component" value="Unassembled WGS sequence"/>
</dbReference>
<dbReference type="CDD" id="cd01287">
    <property type="entry name" value="FabA"/>
    <property type="match status" value="1"/>
</dbReference>
<evidence type="ECO:0000313" key="11">
    <source>
        <dbReference type="EMBL" id="GIJ72929.1"/>
    </source>
</evidence>
<feature type="region of interest" description="Disordered" evidence="9">
    <location>
        <begin position="1246"/>
        <end position="1288"/>
    </location>
</feature>
<dbReference type="SUPFAM" id="SSF54637">
    <property type="entry name" value="Thioesterase/thiol ester dehydrase-isomerase"/>
    <property type="match status" value="4"/>
</dbReference>
<evidence type="ECO:0000256" key="5">
    <source>
        <dbReference type="ARBA" id="ARBA00023098"/>
    </source>
</evidence>